<dbReference type="GO" id="GO:0006313">
    <property type="term" value="P:DNA transposition"/>
    <property type="evidence" value="ECO:0007669"/>
    <property type="project" value="InterPro"/>
</dbReference>
<dbReference type="SUPFAM" id="SSF143422">
    <property type="entry name" value="Transposase IS200-like"/>
    <property type="match status" value="1"/>
</dbReference>
<dbReference type="GO" id="GO:0003677">
    <property type="term" value="F:DNA binding"/>
    <property type="evidence" value="ECO:0007669"/>
    <property type="project" value="InterPro"/>
</dbReference>
<name>A0A1G5G9R1_9BACT</name>
<feature type="domain" description="Transposase IS200-like" evidence="1">
    <location>
        <begin position="6"/>
        <end position="120"/>
    </location>
</feature>
<gene>
    <name evidence="2" type="ORF">SAMN05216233_11025</name>
</gene>
<dbReference type="Pfam" id="PF01797">
    <property type="entry name" value="Y1_Tnp"/>
    <property type="match status" value="1"/>
</dbReference>
<keyword evidence="3" id="KW-1185">Reference proteome</keyword>
<evidence type="ECO:0000313" key="2">
    <source>
        <dbReference type="EMBL" id="SCY48234.1"/>
    </source>
</evidence>
<dbReference type="GO" id="GO:0004803">
    <property type="term" value="F:transposase activity"/>
    <property type="evidence" value="ECO:0007669"/>
    <property type="project" value="InterPro"/>
</dbReference>
<sequence length="200" mass="22413">MTGHGNTASPHHVIQRGVDGQPLFFSDDDYADYIRIIAEACRQRNVRVWGYCLMPDHIHLIAVTEEPATLDACLHEATLGYTACLAQRNAPVVPSFKERPARHALDETYLIRCARYVEINPVKRNYVRVPEAWAFSSAAAHISGKDDALVTVAPLLDRVRKNWSDFLATPIPSEEADLFYAHEQSGKPMVRKPSDSTLTQ</sequence>
<dbReference type="SMART" id="SM01321">
    <property type="entry name" value="Y1_Tnp"/>
    <property type="match status" value="1"/>
</dbReference>
<dbReference type="STRING" id="419481.SAMN05216233_11025"/>
<dbReference type="InterPro" id="IPR002686">
    <property type="entry name" value="Transposase_17"/>
</dbReference>
<dbReference type="EMBL" id="FMUX01000010">
    <property type="protein sequence ID" value="SCY48234.1"/>
    <property type="molecule type" value="Genomic_DNA"/>
</dbReference>
<dbReference type="Proteomes" id="UP000198870">
    <property type="component" value="Unassembled WGS sequence"/>
</dbReference>
<protein>
    <submittedName>
        <fullName evidence="2">Putative transposase</fullName>
    </submittedName>
</protein>
<dbReference type="PANTHER" id="PTHR34322:SF2">
    <property type="entry name" value="TRANSPOSASE IS200-LIKE DOMAIN-CONTAINING PROTEIN"/>
    <property type="match status" value="1"/>
</dbReference>
<accession>A0A1G5G9R1</accession>
<reference evidence="2 3" key="1">
    <citation type="submission" date="2016-10" db="EMBL/GenBank/DDBJ databases">
        <authorList>
            <person name="de Groot N.N."/>
        </authorList>
    </citation>
    <scope>NUCLEOTIDE SEQUENCE [LARGE SCALE GENOMIC DNA]</scope>
    <source>
        <strain evidence="2 3">AA1</strain>
    </source>
</reference>
<dbReference type="RefSeq" id="WP_175469794.1">
    <property type="nucleotide sequence ID" value="NZ_FMUX01000010.1"/>
</dbReference>
<evidence type="ECO:0000313" key="3">
    <source>
        <dbReference type="Proteomes" id="UP000198870"/>
    </source>
</evidence>
<evidence type="ECO:0000259" key="1">
    <source>
        <dbReference type="SMART" id="SM01321"/>
    </source>
</evidence>
<dbReference type="InterPro" id="IPR036515">
    <property type="entry name" value="Transposase_17_sf"/>
</dbReference>
<dbReference type="AlphaFoldDB" id="A0A1G5G9R1"/>
<organism evidence="2 3">
    <name type="scientific">Desulfoluna spongiiphila</name>
    <dbReference type="NCBI Taxonomy" id="419481"/>
    <lineage>
        <taxon>Bacteria</taxon>
        <taxon>Pseudomonadati</taxon>
        <taxon>Thermodesulfobacteriota</taxon>
        <taxon>Desulfobacteria</taxon>
        <taxon>Desulfobacterales</taxon>
        <taxon>Desulfolunaceae</taxon>
        <taxon>Desulfoluna</taxon>
    </lineage>
</organism>
<dbReference type="PANTHER" id="PTHR34322">
    <property type="entry name" value="TRANSPOSASE, Y1_TNP DOMAIN-CONTAINING"/>
    <property type="match status" value="1"/>
</dbReference>
<proteinExistence type="predicted"/>
<dbReference type="Gene3D" id="3.30.70.1290">
    <property type="entry name" value="Transposase IS200-like"/>
    <property type="match status" value="1"/>
</dbReference>